<dbReference type="Proteomes" id="UP000815677">
    <property type="component" value="Unassembled WGS sequence"/>
</dbReference>
<protein>
    <submittedName>
        <fullName evidence="1">Uncharacterized protein</fullName>
    </submittedName>
</protein>
<name>A0ABQ0M255_MYCCL</name>
<evidence type="ECO:0000313" key="1">
    <source>
        <dbReference type="EMBL" id="GAT56932.1"/>
    </source>
</evidence>
<proteinExistence type="predicted"/>
<organism evidence="1 2">
    <name type="scientific">Mycena chlorophos</name>
    <name type="common">Agaric fungus</name>
    <name type="synonym">Agaricus chlorophos</name>
    <dbReference type="NCBI Taxonomy" id="658473"/>
    <lineage>
        <taxon>Eukaryota</taxon>
        <taxon>Fungi</taxon>
        <taxon>Dikarya</taxon>
        <taxon>Basidiomycota</taxon>
        <taxon>Agaricomycotina</taxon>
        <taxon>Agaricomycetes</taxon>
        <taxon>Agaricomycetidae</taxon>
        <taxon>Agaricales</taxon>
        <taxon>Marasmiineae</taxon>
        <taxon>Mycenaceae</taxon>
        <taxon>Mycena</taxon>
    </lineage>
</organism>
<accession>A0ABQ0M255</accession>
<reference evidence="1" key="1">
    <citation type="submission" date="2014-09" db="EMBL/GenBank/DDBJ databases">
        <title>Genome sequence of the luminous mushroom Mycena chlorophos for searching fungal bioluminescence genes.</title>
        <authorList>
            <person name="Tanaka Y."/>
            <person name="Kasuga D."/>
            <person name="Oba Y."/>
            <person name="Hase S."/>
            <person name="Sato K."/>
            <person name="Oba Y."/>
            <person name="Sakakibara Y."/>
        </authorList>
    </citation>
    <scope>NUCLEOTIDE SEQUENCE</scope>
</reference>
<dbReference type="EMBL" id="DF849364">
    <property type="protein sequence ID" value="GAT56932.1"/>
    <property type="molecule type" value="Genomic_DNA"/>
</dbReference>
<gene>
    <name evidence="1" type="ORF">MCHLO_13522</name>
</gene>
<keyword evidence="2" id="KW-1185">Reference proteome</keyword>
<evidence type="ECO:0000313" key="2">
    <source>
        <dbReference type="Proteomes" id="UP000815677"/>
    </source>
</evidence>
<sequence>MSDTLWTLGRYREILPVPPRRSRLATVISDLSDLGQLLEDAPTIATLASEITYWVRVARDDPPITVTPDRLLGTTDGTVDDARERLARVLAEAQELTDPNTALAFSANGET</sequence>